<dbReference type="InterPro" id="IPR027417">
    <property type="entry name" value="P-loop_NTPase"/>
</dbReference>
<dbReference type="Proteomes" id="UP000538031">
    <property type="component" value="Unassembled WGS sequence"/>
</dbReference>
<evidence type="ECO:0000256" key="6">
    <source>
        <dbReference type="ARBA" id="ARBA00022777"/>
    </source>
</evidence>
<dbReference type="NCBIfam" id="TIGR02173">
    <property type="entry name" value="cyt_kin_arch"/>
    <property type="match status" value="1"/>
</dbReference>
<keyword evidence="7 10" id="KW-0067">ATP-binding</keyword>
<dbReference type="Pfam" id="PF13189">
    <property type="entry name" value="Cytidylate_kin2"/>
    <property type="match status" value="1"/>
</dbReference>
<evidence type="ECO:0000256" key="5">
    <source>
        <dbReference type="ARBA" id="ARBA00022741"/>
    </source>
</evidence>
<dbReference type="CDD" id="cd02020">
    <property type="entry name" value="CMPK"/>
    <property type="match status" value="1"/>
</dbReference>
<reference evidence="12" key="1">
    <citation type="journal article" date="2020" name="bioRxiv">
        <title>A rank-normalized archaeal taxonomy based on genome phylogeny resolves widespread incomplete and uneven classifications.</title>
        <authorList>
            <person name="Rinke C."/>
            <person name="Chuvochina M."/>
            <person name="Mussig A.J."/>
            <person name="Chaumeil P.-A."/>
            <person name="Waite D.W."/>
            <person name="Whitman W.B."/>
            <person name="Parks D.H."/>
            <person name="Hugenholtz P."/>
        </authorList>
    </citation>
    <scope>NUCLEOTIDE SEQUENCE [LARGE SCALE GENOMIC DNA]</scope>
</reference>
<comment type="catalytic activity">
    <reaction evidence="8 10">
        <text>dCMP + ATP = dCDP + ADP</text>
        <dbReference type="Rhea" id="RHEA:25094"/>
        <dbReference type="ChEBI" id="CHEBI:30616"/>
        <dbReference type="ChEBI" id="CHEBI:57566"/>
        <dbReference type="ChEBI" id="CHEBI:58593"/>
        <dbReference type="ChEBI" id="CHEBI:456216"/>
        <dbReference type="EC" id="2.7.4.25"/>
    </reaction>
</comment>
<dbReference type="InterPro" id="IPR011892">
    <property type="entry name" value="Cyt_kin_arch"/>
</dbReference>
<evidence type="ECO:0000256" key="9">
    <source>
        <dbReference type="ARBA" id="ARBA00048478"/>
    </source>
</evidence>
<protein>
    <recommendedName>
        <fullName evidence="10">Cytidylate kinase</fullName>
        <shortName evidence="10">CK</shortName>
        <ecNumber evidence="10">2.7.4.25</ecNumber>
    </recommendedName>
    <alternativeName>
        <fullName evidence="10">Cytidine monophosphate kinase</fullName>
        <shortName evidence="10">CMP kinase</shortName>
    </alternativeName>
</protein>
<dbReference type="InterPro" id="IPR011994">
    <property type="entry name" value="Cytidylate_kinase_dom"/>
</dbReference>
<evidence type="ECO:0000313" key="11">
    <source>
        <dbReference type="EMBL" id="HIH64347.1"/>
    </source>
</evidence>
<dbReference type="HAMAP" id="MF_00239">
    <property type="entry name" value="Cytidyl_kinase_type2"/>
    <property type="match status" value="1"/>
</dbReference>
<dbReference type="GO" id="GO:0006220">
    <property type="term" value="P:pyrimidine nucleotide metabolic process"/>
    <property type="evidence" value="ECO:0007669"/>
    <property type="project" value="UniProtKB-UniRule"/>
</dbReference>
<evidence type="ECO:0000256" key="3">
    <source>
        <dbReference type="ARBA" id="ARBA00022490"/>
    </source>
</evidence>
<comment type="similarity">
    <text evidence="2 10">Belongs to the cytidylate kinase family. Type 2 subfamily.</text>
</comment>
<evidence type="ECO:0000256" key="7">
    <source>
        <dbReference type="ARBA" id="ARBA00022840"/>
    </source>
</evidence>
<comment type="caution">
    <text evidence="11">The sequence shown here is derived from an EMBL/GenBank/DDBJ whole genome shotgun (WGS) entry which is preliminary data.</text>
</comment>
<evidence type="ECO:0000256" key="10">
    <source>
        <dbReference type="HAMAP-Rule" id="MF_00239"/>
    </source>
</evidence>
<evidence type="ECO:0000256" key="1">
    <source>
        <dbReference type="ARBA" id="ARBA00004496"/>
    </source>
</evidence>
<keyword evidence="5 10" id="KW-0547">Nucleotide-binding</keyword>
<keyword evidence="4 10" id="KW-0808">Transferase</keyword>
<comment type="subcellular location">
    <subcellularLocation>
        <location evidence="1 10">Cytoplasm</location>
    </subcellularLocation>
</comment>
<evidence type="ECO:0000256" key="8">
    <source>
        <dbReference type="ARBA" id="ARBA00047615"/>
    </source>
</evidence>
<comment type="catalytic activity">
    <reaction evidence="9 10">
        <text>CMP + ATP = CDP + ADP</text>
        <dbReference type="Rhea" id="RHEA:11600"/>
        <dbReference type="ChEBI" id="CHEBI:30616"/>
        <dbReference type="ChEBI" id="CHEBI:58069"/>
        <dbReference type="ChEBI" id="CHEBI:60377"/>
        <dbReference type="ChEBI" id="CHEBI:456216"/>
        <dbReference type="EC" id="2.7.4.25"/>
    </reaction>
</comment>
<keyword evidence="3 10" id="KW-0963">Cytoplasm</keyword>
<sequence>MIITIGGLAGTGTTTVARILSERMGIPCVSAGDVFRQMAAERELDILEFSRIAEENPEIDIEIDRRQARLADEHEDLILEGRLSAHFARADLKVLLIAPFDVRAQRIGVRESKDIETVREEIRIRERSEAQRYREIHGIDVDDLEVYDIVINTSRFDAEGVADIILKVTEVI</sequence>
<evidence type="ECO:0000313" key="12">
    <source>
        <dbReference type="Proteomes" id="UP000538031"/>
    </source>
</evidence>
<accession>A0A7J4MUK0</accession>
<dbReference type="GO" id="GO:0005524">
    <property type="term" value="F:ATP binding"/>
    <property type="evidence" value="ECO:0007669"/>
    <property type="project" value="UniProtKB-UniRule"/>
</dbReference>
<evidence type="ECO:0000256" key="2">
    <source>
        <dbReference type="ARBA" id="ARBA00011005"/>
    </source>
</evidence>
<dbReference type="SUPFAM" id="SSF52540">
    <property type="entry name" value="P-loop containing nucleoside triphosphate hydrolases"/>
    <property type="match status" value="1"/>
</dbReference>
<keyword evidence="6 10" id="KW-0418">Kinase</keyword>
<organism evidence="11 12">
    <name type="scientific">Methanothermobacter thermautotrophicus</name>
    <name type="common">Methanobacterium thermoformicicum</name>
    <dbReference type="NCBI Taxonomy" id="145262"/>
    <lineage>
        <taxon>Archaea</taxon>
        <taxon>Methanobacteriati</taxon>
        <taxon>Methanobacteriota</taxon>
        <taxon>Methanomada group</taxon>
        <taxon>Methanobacteria</taxon>
        <taxon>Methanobacteriales</taxon>
        <taxon>Methanobacteriaceae</taxon>
        <taxon>Methanothermobacter</taxon>
    </lineage>
</organism>
<proteinExistence type="inferred from homology"/>
<dbReference type="AlphaFoldDB" id="A0A7J4MUK0"/>
<gene>
    <name evidence="10" type="primary">cmk</name>
    <name evidence="11" type="ORF">HA285_01875</name>
</gene>
<dbReference type="GO" id="GO:0005737">
    <property type="term" value="C:cytoplasm"/>
    <property type="evidence" value="ECO:0007669"/>
    <property type="project" value="UniProtKB-SubCell"/>
</dbReference>
<dbReference type="EC" id="2.7.4.25" evidence="10"/>
<feature type="binding site" evidence="10">
    <location>
        <begin position="7"/>
        <end position="15"/>
    </location>
    <ligand>
        <name>ATP</name>
        <dbReference type="ChEBI" id="CHEBI:30616"/>
    </ligand>
</feature>
<dbReference type="GO" id="GO:0036431">
    <property type="term" value="F:dCMP kinase activity"/>
    <property type="evidence" value="ECO:0007669"/>
    <property type="project" value="InterPro"/>
</dbReference>
<dbReference type="EMBL" id="DUHT01000018">
    <property type="protein sequence ID" value="HIH64347.1"/>
    <property type="molecule type" value="Genomic_DNA"/>
</dbReference>
<dbReference type="Gene3D" id="3.40.50.300">
    <property type="entry name" value="P-loop containing nucleotide triphosphate hydrolases"/>
    <property type="match status" value="1"/>
</dbReference>
<evidence type="ECO:0000256" key="4">
    <source>
        <dbReference type="ARBA" id="ARBA00022679"/>
    </source>
</evidence>
<name>A0A7J4MUK0_METTF</name>